<evidence type="ECO:0000313" key="1">
    <source>
        <dbReference type="EMBL" id="SVD05578.1"/>
    </source>
</evidence>
<name>A0A382S8W6_9ZZZZ</name>
<accession>A0A382S8W6</accession>
<reference evidence="1" key="1">
    <citation type="submission" date="2018-05" db="EMBL/GenBank/DDBJ databases">
        <authorList>
            <person name="Lanie J.A."/>
            <person name="Ng W.-L."/>
            <person name="Kazmierczak K.M."/>
            <person name="Andrzejewski T.M."/>
            <person name="Davidsen T.M."/>
            <person name="Wayne K.J."/>
            <person name="Tettelin H."/>
            <person name="Glass J.I."/>
            <person name="Rusch D."/>
            <person name="Podicherti R."/>
            <person name="Tsui H.-C.T."/>
            <person name="Winkler M.E."/>
        </authorList>
    </citation>
    <scope>NUCLEOTIDE SEQUENCE</scope>
</reference>
<dbReference type="EMBL" id="UINC01126839">
    <property type="protein sequence ID" value="SVD05578.1"/>
    <property type="molecule type" value="Genomic_DNA"/>
</dbReference>
<gene>
    <name evidence="1" type="ORF">METZ01_LOCUS358432</name>
</gene>
<evidence type="ECO:0008006" key="2">
    <source>
        <dbReference type="Google" id="ProtNLM"/>
    </source>
</evidence>
<feature type="non-terminal residue" evidence="1">
    <location>
        <position position="1"/>
    </location>
</feature>
<organism evidence="1">
    <name type="scientific">marine metagenome</name>
    <dbReference type="NCBI Taxonomy" id="408172"/>
    <lineage>
        <taxon>unclassified sequences</taxon>
        <taxon>metagenomes</taxon>
        <taxon>ecological metagenomes</taxon>
    </lineage>
</organism>
<sequence length="172" mass="19365">AMDYHYGSGKDYNGPILFGKKILQNTGFNTVLSAGSGTPFSKQSNVTQEAAFGINDRSTLDGTIYGSRLPWQYRVSTKINKKFEIKWNDKKRSYVNAYLQIQNLFNTQNIISVYRATGNPDDDGYLTASASQNEINTKNNPVSFIDLYNIKVNNPSHFSLPRRMNLGLTISF</sequence>
<protein>
    <recommendedName>
        <fullName evidence="2">TonB-dependent receptor-like beta-barrel domain-containing protein</fullName>
    </recommendedName>
</protein>
<proteinExistence type="predicted"/>
<dbReference type="AlphaFoldDB" id="A0A382S8W6"/>